<feature type="domain" description="Mechanosensitive ion channel MscS" evidence="12">
    <location>
        <begin position="616"/>
        <end position="682"/>
    </location>
</feature>
<dbReference type="STRING" id="3818.A0A444X6E8"/>
<dbReference type="InterPro" id="IPR016688">
    <property type="entry name" value="MscS-like_plants/fungi"/>
</dbReference>
<evidence type="ECO:0000256" key="3">
    <source>
        <dbReference type="ARBA" id="ARBA00022448"/>
    </source>
</evidence>
<evidence type="ECO:0000256" key="1">
    <source>
        <dbReference type="ARBA" id="ARBA00004127"/>
    </source>
</evidence>
<dbReference type="Proteomes" id="UP000289738">
    <property type="component" value="Chromosome B10"/>
</dbReference>
<dbReference type="InterPro" id="IPR006685">
    <property type="entry name" value="MscS_channel_2nd"/>
</dbReference>
<evidence type="ECO:0000256" key="2">
    <source>
        <dbReference type="ARBA" id="ARBA00008017"/>
    </source>
</evidence>
<keyword evidence="7 9" id="KW-0472">Membrane</keyword>
<organism evidence="14 15">
    <name type="scientific">Arachis hypogaea</name>
    <name type="common">Peanut</name>
    <dbReference type="NCBI Taxonomy" id="3818"/>
    <lineage>
        <taxon>Eukaryota</taxon>
        <taxon>Viridiplantae</taxon>
        <taxon>Streptophyta</taxon>
        <taxon>Embryophyta</taxon>
        <taxon>Tracheophyta</taxon>
        <taxon>Spermatophyta</taxon>
        <taxon>Magnoliopsida</taxon>
        <taxon>eudicotyledons</taxon>
        <taxon>Gunneridae</taxon>
        <taxon>Pentapetalae</taxon>
        <taxon>rosids</taxon>
        <taxon>fabids</taxon>
        <taxon>Fabales</taxon>
        <taxon>Fabaceae</taxon>
        <taxon>Papilionoideae</taxon>
        <taxon>50 kb inversion clade</taxon>
        <taxon>dalbergioids sensu lato</taxon>
        <taxon>Dalbergieae</taxon>
        <taxon>Pterocarpus clade</taxon>
        <taxon>Arachis</taxon>
    </lineage>
</organism>
<name>A0A444X6E8_ARAHY</name>
<dbReference type="PANTHER" id="PTHR31618">
    <property type="entry name" value="MECHANOSENSITIVE ION CHANNEL PROTEIN 5"/>
    <property type="match status" value="1"/>
</dbReference>
<evidence type="ECO:0000259" key="13">
    <source>
        <dbReference type="Pfam" id="PF25886"/>
    </source>
</evidence>
<evidence type="ECO:0000256" key="11">
    <source>
        <dbReference type="SAM" id="Phobius"/>
    </source>
</evidence>
<gene>
    <name evidence="14" type="ORF">Ahy_B10g104771</name>
</gene>
<dbReference type="GO" id="GO:0008381">
    <property type="term" value="F:mechanosensitive monoatomic ion channel activity"/>
    <property type="evidence" value="ECO:0007669"/>
    <property type="project" value="TreeGrafter"/>
</dbReference>
<feature type="domain" description="Mechanosensitive ion channel protein Msy1/2-like transmembrane" evidence="13">
    <location>
        <begin position="221"/>
        <end position="372"/>
    </location>
</feature>
<evidence type="ECO:0000256" key="5">
    <source>
        <dbReference type="ARBA" id="ARBA00022989"/>
    </source>
</evidence>
<feature type="region of interest" description="Disordered" evidence="10">
    <location>
        <begin position="1"/>
        <end position="86"/>
    </location>
</feature>
<feature type="transmembrane region" description="Helical" evidence="11">
    <location>
        <begin position="606"/>
        <end position="629"/>
    </location>
</feature>
<feature type="region of interest" description="Disordered" evidence="10">
    <location>
        <begin position="119"/>
        <end position="138"/>
    </location>
</feature>
<keyword evidence="4 11" id="KW-0812">Transmembrane</keyword>
<dbReference type="GO" id="GO:0005886">
    <property type="term" value="C:plasma membrane"/>
    <property type="evidence" value="ECO:0007669"/>
    <property type="project" value="UniProtKB-UniRule"/>
</dbReference>
<feature type="compositionally biased region" description="Polar residues" evidence="10">
    <location>
        <begin position="7"/>
        <end position="17"/>
    </location>
</feature>
<feature type="compositionally biased region" description="Polar residues" evidence="10">
    <location>
        <begin position="41"/>
        <end position="56"/>
    </location>
</feature>
<evidence type="ECO:0000259" key="12">
    <source>
        <dbReference type="Pfam" id="PF00924"/>
    </source>
</evidence>
<proteinExistence type="inferred from homology"/>
<dbReference type="GO" id="GO:0006820">
    <property type="term" value="P:monoatomic anion transport"/>
    <property type="evidence" value="ECO:0007669"/>
    <property type="project" value="TreeGrafter"/>
</dbReference>
<comment type="similarity">
    <text evidence="2 9">Belongs to the MscS (TC 1.A.23) family.</text>
</comment>
<feature type="transmembrane region" description="Helical" evidence="11">
    <location>
        <begin position="228"/>
        <end position="248"/>
    </location>
</feature>
<dbReference type="Pfam" id="PF25886">
    <property type="entry name" value="Msy1"/>
    <property type="match status" value="1"/>
</dbReference>
<dbReference type="GO" id="GO:0050982">
    <property type="term" value="P:detection of mechanical stimulus"/>
    <property type="evidence" value="ECO:0007669"/>
    <property type="project" value="UniProtKB-ARBA"/>
</dbReference>
<dbReference type="PANTHER" id="PTHR31618:SF20">
    <property type="entry name" value="MECHANOSENSITIVE ION CHANNEL PROTEIN 10"/>
    <property type="match status" value="1"/>
</dbReference>
<keyword evidence="5 11" id="KW-1133">Transmembrane helix</keyword>
<dbReference type="EMBL" id="SDMP01000020">
    <property type="protein sequence ID" value="RYQ85265.1"/>
    <property type="molecule type" value="Genomic_DNA"/>
</dbReference>
<feature type="transmembrane region" description="Helical" evidence="11">
    <location>
        <begin position="343"/>
        <end position="360"/>
    </location>
</feature>
<dbReference type="InterPro" id="IPR058650">
    <property type="entry name" value="Msy1/2-like"/>
</dbReference>
<dbReference type="Gene3D" id="2.30.30.60">
    <property type="match status" value="1"/>
</dbReference>
<dbReference type="FunFam" id="2.30.30.60:FF:000003">
    <property type="entry name" value="Predicted mechanosensitive ion channel"/>
    <property type="match status" value="1"/>
</dbReference>
<reference evidence="14 15" key="1">
    <citation type="submission" date="2019-01" db="EMBL/GenBank/DDBJ databases">
        <title>Sequencing of cultivated peanut Arachis hypogaea provides insights into genome evolution and oil improvement.</title>
        <authorList>
            <person name="Chen X."/>
        </authorList>
    </citation>
    <scope>NUCLEOTIDE SEQUENCE [LARGE SCALE GENOMIC DNA]</scope>
    <source>
        <strain evidence="15">cv. Fuhuasheng</strain>
        <tissue evidence="14">Leaves</tissue>
    </source>
</reference>
<evidence type="ECO:0000256" key="6">
    <source>
        <dbReference type="ARBA" id="ARBA00023065"/>
    </source>
</evidence>
<dbReference type="AlphaFoldDB" id="A0A444X6E8"/>
<dbReference type="Pfam" id="PF00924">
    <property type="entry name" value="MS_channel_2nd"/>
    <property type="match status" value="1"/>
</dbReference>
<feature type="transmembrane region" description="Helical" evidence="11">
    <location>
        <begin position="310"/>
        <end position="331"/>
    </location>
</feature>
<feature type="transmembrane region" description="Helical" evidence="11">
    <location>
        <begin position="574"/>
        <end position="594"/>
    </location>
</feature>
<evidence type="ECO:0000256" key="9">
    <source>
        <dbReference type="PIRNR" id="PIRNR017209"/>
    </source>
</evidence>
<keyword evidence="3" id="KW-0813">Transport</keyword>
<dbReference type="SUPFAM" id="SSF50182">
    <property type="entry name" value="Sm-like ribonucleoproteins"/>
    <property type="match status" value="1"/>
</dbReference>
<dbReference type="InterPro" id="IPR023408">
    <property type="entry name" value="MscS_beta-dom_sf"/>
</dbReference>
<comment type="caution">
    <text evidence="14">The sequence shown here is derived from an EMBL/GenBank/DDBJ whole genome shotgun (WGS) entry which is preliminary data.</text>
</comment>
<feature type="transmembrane region" description="Helical" evidence="11">
    <location>
        <begin position="260"/>
        <end position="289"/>
    </location>
</feature>
<evidence type="ECO:0000256" key="4">
    <source>
        <dbReference type="ARBA" id="ARBA00022692"/>
    </source>
</evidence>
<dbReference type="InterPro" id="IPR010920">
    <property type="entry name" value="LSM_dom_sf"/>
</dbReference>
<evidence type="ECO:0000256" key="7">
    <source>
        <dbReference type="ARBA" id="ARBA00023136"/>
    </source>
</evidence>
<evidence type="ECO:0000313" key="14">
    <source>
        <dbReference type="EMBL" id="RYQ85265.1"/>
    </source>
</evidence>
<sequence length="800" mass="89784">MRIGSMDANNNNSSKQQGPPKGGEISMWEKQTTEVVVAIPSESQDSKGVTESLTPKHSSRVDSPLTMHNNDNNDAASVYGTSKSPPLNCASPEIRFMPSPNKPPRIPNSNANLVRRKSLSRSVYSKPKSRFGEQPYPIDGSVLDDSNVNGISTLQEQLAGNSPYRTSFKASSPNNKPGTVNRTVSITSVTPKTPLMASPGPAGEDEDEIIYKKVELSKEKRKRVTTMVLIECVVFVCLAGTLIASLTVEKLRATMIWGLGIWRWCVLVLVTFCGMLVTRWFMHIVVFLIEMNFLLRKKVLYFVHGLKKSVQVFIWLGLVLLTWVLLINRGVARSKLASKILDGVTWTLLSLLIGAFLWLIKTLLLKILASNFHVKSFFDRIQESIFHQYILQTLSGPPLIEEAEKVGGSLSIGQFSFKSTTGKGGTKKEVIDMAKLHKMKQEKVSAWTMKNLIDAVTNSGLSTISNSLDESFDDGVTEQTDKEITNEMEATAAAYLIFRNVAAPGCTYIDEYELRRFMIKEEVDLVYPQLAQAETGQITRKSLADWVLKVYQERKALAHALSDTKTAVRQLNKLVTGILVVVTIVIWLLLMEIATTKVLVFLSSQLVLAAFMFGNTCKNIFEAIIFVFVMHPFDVGDRCVVDGVELLVEEMNILTTVFLKLNNEKVYYPNSVLAMKPISNYYRSPDMGDGVEFAIDFSTPAEKIGALKEKIKRYLERNPQYWHPNHGLVVKEIENVNKIKMGVYVVHTMNFQEFGEKNKRRTELVIELKKILEELDIRYNLLPQAVHVSHVESNTSPLKR</sequence>
<protein>
    <recommendedName>
        <fullName evidence="9">Mechanosensitive ion channel protein</fullName>
    </recommendedName>
</protein>
<keyword evidence="15" id="KW-1185">Reference proteome</keyword>
<evidence type="ECO:0000256" key="10">
    <source>
        <dbReference type="SAM" id="MobiDB-lite"/>
    </source>
</evidence>
<dbReference type="Gramene" id="arahy.Tifrunner.gnm2.ann2.Ah20g369700.1">
    <property type="protein sequence ID" value="arahy.Tifrunner.gnm2.ann2.Ah20g369700.1-CDS"/>
    <property type="gene ID" value="arahy.Tifrunner.gnm2.ann2.Ah20g369700"/>
</dbReference>
<feature type="compositionally biased region" description="Polar residues" evidence="10">
    <location>
        <begin position="66"/>
        <end position="85"/>
    </location>
</feature>
<evidence type="ECO:0000256" key="8">
    <source>
        <dbReference type="ARBA" id="ARBA00023303"/>
    </source>
</evidence>
<evidence type="ECO:0000313" key="15">
    <source>
        <dbReference type="Proteomes" id="UP000289738"/>
    </source>
</evidence>
<keyword evidence="6" id="KW-0406">Ion transport</keyword>
<comment type="subcellular location">
    <subcellularLocation>
        <location evidence="1">Endomembrane system</location>
        <topology evidence="1">Multi-pass membrane protein</topology>
    </subcellularLocation>
    <subcellularLocation>
        <location evidence="9">Membrane</location>
    </subcellularLocation>
</comment>
<accession>A0A444X6E8</accession>
<keyword evidence="8" id="KW-0407">Ion channel</keyword>
<dbReference type="SMR" id="A0A444X6E8"/>
<dbReference type="PIRSF" id="PIRSF017209">
    <property type="entry name" value="Memb_At2g17000_prd"/>
    <property type="match status" value="1"/>
</dbReference>